<dbReference type="AlphaFoldDB" id="G4NYG5"/>
<keyword evidence="2" id="KW-1185">Reference proteome</keyword>
<reference evidence="1 2" key="1">
    <citation type="journal article" date="2012" name="J. Bacteriol.">
        <title>Whole-genome sequences of Bacillus subtilis and close relatives.</title>
        <authorList>
            <person name="Earl A.M."/>
            <person name="Eppinger M."/>
            <person name="Fricke W.F."/>
            <person name="Rosovitz M.J."/>
            <person name="Rasko D.A."/>
            <person name="Daugherty S."/>
            <person name="Losick R."/>
            <person name="Kolter R."/>
            <person name="Ravel J."/>
        </authorList>
    </citation>
    <scope>NUCLEOTIDE SEQUENCE [LARGE SCALE GENOMIC DNA]</scope>
    <source>
        <strain evidence="2">DSM 15029 / JCM 12233 / NBRC 101239 / NRRL B-23049 / TU-B-10</strain>
    </source>
</reference>
<dbReference type="KEGG" id="bst:GYO_4299"/>
<proteinExistence type="predicted"/>
<sequence>MNDQISASSARTQCSKGFSTILFETAVAGYHRASPSTSLDKVHLHIQILIILILLLLDQLSTPF</sequence>
<dbReference type="Proteomes" id="UP000002651">
    <property type="component" value="Chromosome"/>
</dbReference>
<gene>
    <name evidence="1" type="ordered locus">GYO_4299</name>
</gene>
<accession>G4NYG5</accession>
<organism evidence="1 2">
    <name type="scientific">Bacillus spizizenii (strain DSM 15029 / JCM 12233 / NBRC 101239 / NRRL B-23049 / TU-B-10)</name>
    <name type="common">Bacillus subtilis subsp. spizizenii</name>
    <dbReference type="NCBI Taxonomy" id="1052585"/>
    <lineage>
        <taxon>Bacteria</taxon>
        <taxon>Bacillati</taxon>
        <taxon>Bacillota</taxon>
        <taxon>Bacilli</taxon>
        <taxon>Bacillales</taxon>
        <taxon>Bacillaceae</taxon>
        <taxon>Bacillus</taxon>
    </lineage>
</organism>
<dbReference type="EMBL" id="CP002905">
    <property type="protein sequence ID" value="AEP88858.1"/>
    <property type="molecule type" value="Genomic_DNA"/>
</dbReference>
<dbReference type="HOGENOM" id="CLU_2858468_0_0_9"/>
<name>G4NYG5_BACS4</name>
<evidence type="ECO:0000313" key="1">
    <source>
        <dbReference type="EMBL" id="AEP88858.1"/>
    </source>
</evidence>
<protein>
    <submittedName>
        <fullName evidence="1">Uncharacterized protein</fullName>
    </submittedName>
</protein>
<evidence type="ECO:0000313" key="2">
    <source>
        <dbReference type="Proteomes" id="UP000002651"/>
    </source>
</evidence>